<dbReference type="RefSeq" id="WP_050006545.1">
    <property type="nucleotide sequence ID" value="NZ_JXXK01000042.1"/>
</dbReference>
<dbReference type="EMBL" id="JXXK01000042">
    <property type="protein sequence ID" value="KJF38458.1"/>
    <property type="molecule type" value="Genomic_DNA"/>
</dbReference>
<dbReference type="AlphaFoldDB" id="A0A0D8IY54"/>
<comment type="caution">
    <text evidence="1">The sequence shown here is derived from an EMBL/GenBank/DDBJ whole genome shotgun (WGS) entry which is preliminary data.</text>
</comment>
<sequence>MGRKNSQAVSSIHRMYRLHNLNETLMKQKARLLLNIYRDVCWSTIGRADMVKEDLVCYCGGELDTALVYLEEFAPDEQRERFEDTVRSLFETKWMVELVDTAMIRVKEYPYNGELYFEIISKCYLSRFRYTETEMLELLQIERSTFYDRKREAILVFGLAMWGGAIPQLKTFLNDTQEEFQNQPWEVISDEDKQENAAAELY</sequence>
<organism evidence="1 2">
    <name type="scientific">Ruthenibacterium lactatiformans</name>
    <dbReference type="NCBI Taxonomy" id="1550024"/>
    <lineage>
        <taxon>Bacteria</taxon>
        <taxon>Bacillati</taxon>
        <taxon>Bacillota</taxon>
        <taxon>Clostridia</taxon>
        <taxon>Eubacteriales</taxon>
        <taxon>Oscillospiraceae</taxon>
        <taxon>Ruthenibacterium</taxon>
    </lineage>
</organism>
<dbReference type="Proteomes" id="UP000032483">
    <property type="component" value="Unassembled WGS sequence"/>
</dbReference>
<accession>A0A0D8IY54</accession>
<dbReference type="PATRIC" id="fig|1550024.3.peg.4112"/>
<dbReference type="GeneID" id="42858427"/>
<keyword evidence="2" id="KW-1185">Reference proteome</keyword>
<gene>
    <name evidence="1" type="ORF">TQ39_17975</name>
</gene>
<proteinExistence type="predicted"/>
<reference evidence="1" key="1">
    <citation type="submission" date="2015-02" db="EMBL/GenBank/DDBJ databases">
        <title>A novel member of the family Ruminococcaceae isolated from human feces.</title>
        <authorList>
            <person name="Shkoporov A.N."/>
            <person name="Chaplin A.V."/>
            <person name="Motuzova O.V."/>
            <person name="Kafarskaia L.I."/>
            <person name="Khokhlova E.V."/>
            <person name="Efimov B.A."/>
        </authorList>
    </citation>
    <scope>NUCLEOTIDE SEQUENCE [LARGE SCALE GENOMIC DNA]</scope>
    <source>
        <strain evidence="1">585-1</strain>
    </source>
</reference>
<evidence type="ECO:0000313" key="2">
    <source>
        <dbReference type="Proteomes" id="UP000032483"/>
    </source>
</evidence>
<evidence type="ECO:0000313" key="1">
    <source>
        <dbReference type="EMBL" id="KJF38458.1"/>
    </source>
</evidence>
<name>A0A0D8IY54_9FIRM</name>
<protein>
    <submittedName>
        <fullName evidence="1">Uncharacterized protein</fullName>
    </submittedName>
</protein>